<dbReference type="Pfam" id="PF00566">
    <property type="entry name" value="RabGAP-TBC"/>
    <property type="match status" value="2"/>
</dbReference>
<feature type="compositionally biased region" description="Low complexity" evidence="1">
    <location>
        <begin position="1137"/>
        <end position="1156"/>
    </location>
</feature>
<evidence type="ECO:0000256" key="1">
    <source>
        <dbReference type="SAM" id="MobiDB-lite"/>
    </source>
</evidence>
<feature type="region of interest" description="Disordered" evidence="1">
    <location>
        <begin position="613"/>
        <end position="657"/>
    </location>
</feature>
<feature type="region of interest" description="Disordered" evidence="1">
    <location>
        <begin position="560"/>
        <end position="584"/>
    </location>
</feature>
<dbReference type="Proteomes" id="UP000245884">
    <property type="component" value="Unassembled WGS sequence"/>
</dbReference>
<dbReference type="Gene3D" id="1.10.472.80">
    <property type="entry name" value="Ypt/Rab-GAP domain of gyp1p, domain 3"/>
    <property type="match status" value="1"/>
</dbReference>
<dbReference type="InterPro" id="IPR035969">
    <property type="entry name" value="Rab-GAP_TBC_sf"/>
</dbReference>
<feature type="region of interest" description="Disordered" evidence="1">
    <location>
        <begin position="1117"/>
        <end position="1283"/>
    </location>
</feature>
<feature type="compositionally biased region" description="Polar residues" evidence="1">
    <location>
        <begin position="866"/>
        <end position="894"/>
    </location>
</feature>
<dbReference type="GeneID" id="37027770"/>
<evidence type="ECO:0000313" key="3">
    <source>
        <dbReference type="EMBL" id="PWN27896.1"/>
    </source>
</evidence>
<feature type="compositionally biased region" description="Gly residues" evidence="1">
    <location>
        <begin position="1339"/>
        <end position="1348"/>
    </location>
</feature>
<feature type="region of interest" description="Disordered" evidence="1">
    <location>
        <begin position="1332"/>
        <end position="1400"/>
    </location>
</feature>
<dbReference type="EMBL" id="KZ819666">
    <property type="protein sequence ID" value="PWN27896.1"/>
    <property type="molecule type" value="Genomic_DNA"/>
</dbReference>
<dbReference type="PANTHER" id="PTHR22957">
    <property type="entry name" value="TBC1 DOMAIN FAMILY MEMBER GTPASE-ACTIVATING PROTEIN"/>
    <property type="match status" value="1"/>
</dbReference>
<protein>
    <recommendedName>
        <fullName evidence="2">Rab-GAP TBC domain-containing protein</fullName>
    </recommendedName>
</protein>
<dbReference type="SUPFAM" id="SSF47923">
    <property type="entry name" value="Ypt/Rab-GAP domain of gyp1p"/>
    <property type="match status" value="2"/>
</dbReference>
<feature type="compositionally biased region" description="Basic and acidic residues" evidence="1">
    <location>
        <begin position="1194"/>
        <end position="1213"/>
    </location>
</feature>
<dbReference type="PANTHER" id="PTHR22957:SF27">
    <property type="entry name" value="TBC1 DOMAIN FAMILY MEMBER 13"/>
    <property type="match status" value="1"/>
</dbReference>
<dbReference type="GO" id="GO:0006886">
    <property type="term" value="P:intracellular protein transport"/>
    <property type="evidence" value="ECO:0007669"/>
    <property type="project" value="TreeGrafter"/>
</dbReference>
<feature type="compositionally biased region" description="Polar residues" evidence="1">
    <location>
        <begin position="1014"/>
        <end position="1028"/>
    </location>
</feature>
<name>A0A316URH5_9BASI</name>
<feature type="compositionally biased region" description="Low complexity" evidence="1">
    <location>
        <begin position="575"/>
        <end position="584"/>
    </location>
</feature>
<dbReference type="GO" id="GO:0005096">
    <property type="term" value="F:GTPase activator activity"/>
    <property type="evidence" value="ECO:0007669"/>
    <property type="project" value="TreeGrafter"/>
</dbReference>
<evidence type="ECO:0000313" key="4">
    <source>
        <dbReference type="Proteomes" id="UP000245884"/>
    </source>
</evidence>
<dbReference type="OrthoDB" id="29853at2759"/>
<feature type="domain" description="Rab-GAP TBC" evidence="2">
    <location>
        <begin position="47"/>
        <end position="355"/>
    </location>
</feature>
<feature type="compositionally biased region" description="Low complexity" evidence="1">
    <location>
        <begin position="1034"/>
        <end position="1044"/>
    </location>
</feature>
<feature type="compositionally biased region" description="Low complexity" evidence="1">
    <location>
        <begin position="1221"/>
        <end position="1253"/>
    </location>
</feature>
<sequence length="1400" mass="147923">MSHLDPTPPPSSLISSLLSPTDLLPSHACIDHYSLRHLILSRTGLPDSPSWLRAQGWKVLLGFLGNDKKEWPREEAKKRQEYYELLSDLLPATDAESSSSRGASRYDALITQIHLDLVRSRFAQSFSFFRQRVPPSASCPLAPLPPSSDTPAVKRLPKRKALRQRLTALGHVEGRDGESESQDEPRSDAILRILFLYALLNPSVGYVQGMVEVASVVVWTIGSATGLPTETDSPAESNTHFEADAFWCFSLLLGELRELWDFEGLDDTRAGLRIRNPRQSPGAPTAVTLGGMARALRSLGGRLRWADEELWTHLYNNGLSPSIPYYSFRWLATLLSTSLPLPSVVKVWDVILCEAGEGSAGKSSRPSHSQRVDFLLDVMTSLLVCHRNSLLDLVKAAQVKAQQEAEEGDVERFASEEIFSSCMSFLQDLPDRDDDIGPVLEMASMLRQKRIASALTGEDAPPDDEEEMITSSETMGQRTFGAFSRLASGSNSAPPTSSTKGGWLRSVSGTRDSQAATRQASVPPSSLLHRFQASDAAAELSKVGSNWQACAMDKWSQARRSASESVAPPQPPSPSASTTSASSSAIQSTISSRLASLSSAGAAWMRGNGATTKDRAFSTSSTPRYQHPAVLQWSQDTDRSAGNGEGLPNFPLPDVMDSPDGRTEYAYVRPASMMMAGLGFGSMGGVSPVHDRTQRRGVASIPEEWRFPTSAGSRSSDRSPSISAVATMTSSSMSSSASSTGSAAGNGTPRGAGPKPLLLAGSARAAVSTNGNEEAHHTPPPPSKIVRNGPLAGSGSPYTPRGQIGIGARRPHRPRIGDSSIDSGRPDESVDGDSSIVDLLATPGKTHKSLEDGSSERGDADDHGPQRNTPTVTQDGRTDTAPTLATSTSLQAALQTEGVLPKLPSLRAAGETAPAPGRALRGENGTTAPRTASATPGTVTAGAFGRPSKDVEEAPDVSAVVESDRRQLQRPAFGSISSSSDVPLVPTEGRSVLRRPMAASTTTAPSSHRRRSSQFSQINESTPGSPTLESGVLSSGSARSTASRHAARRAARRTSGLGEVVTSSSGAEADPSPTSIDTSPRPDGDEGPRHRDEAITPIMPAERKIYTLVDEPVSLVEPNIQPTQLHDPPAPPPPLLNRASVSSVRSSSSSNSAGASAGSGGAGGSGPIVRSKRSFKTGAKKTRAQSGSVVRSPLTREDPRHTAQAEARRESARLDGGFEEAATTTTTDSLASARTTAESLPSSSPPSSVVSSPFARGGNLPPLDAQLHAMDLGSHPVSEDERPIDELPTSAAHFDDDEIEHGHGHGHAPEDGEHDAAYEYYEYFGDEHHPSAQQQGLAVNGGGGGGFNDGEESEEEEEEGDDGMAAIGSAMRKFSAGMQGGGGANDILEGRRDSAGGIKF</sequence>
<feature type="compositionally biased region" description="Basic and acidic residues" evidence="1">
    <location>
        <begin position="1080"/>
        <end position="1094"/>
    </location>
</feature>
<feature type="region of interest" description="Disordered" evidence="1">
    <location>
        <begin position="485"/>
        <end position="523"/>
    </location>
</feature>
<feature type="compositionally biased region" description="Polar residues" evidence="1">
    <location>
        <begin position="1061"/>
        <end position="1078"/>
    </location>
</feature>
<feature type="compositionally biased region" description="Low complexity" evidence="1">
    <location>
        <begin position="710"/>
        <end position="745"/>
    </location>
</feature>
<accession>A0A316URH5</accession>
<dbReference type="RefSeq" id="XP_025362508.1">
    <property type="nucleotide sequence ID" value="XM_025505947.1"/>
</dbReference>
<dbReference type="InterPro" id="IPR000195">
    <property type="entry name" value="Rab-GAP-TBC_dom"/>
</dbReference>
<feature type="compositionally biased region" description="Gly residues" evidence="1">
    <location>
        <begin position="1157"/>
        <end position="1166"/>
    </location>
</feature>
<proteinExistence type="predicted"/>
<feature type="compositionally biased region" description="Polar residues" evidence="1">
    <location>
        <begin position="487"/>
        <end position="500"/>
    </location>
</feature>
<feature type="region of interest" description="Disordered" evidence="1">
    <location>
        <begin position="687"/>
        <end position="1103"/>
    </location>
</feature>
<feature type="compositionally biased region" description="Acidic residues" evidence="1">
    <location>
        <begin position="1349"/>
        <end position="1362"/>
    </location>
</feature>
<feature type="compositionally biased region" description="Polar residues" evidence="1">
    <location>
        <begin position="924"/>
        <end position="938"/>
    </location>
</feature>
<dbReference type="SMART" id="SM00164">
    <property type="entry name" value="TBC"/>
    <property type="match status" value="1"/>
</dbReference>
<feature type="compositionally biased region" description="Basic and acidic residues" evidence="1">
    <location>
        <begin position="848"/>
        <end position="865"/>
    </location>
</feature>
<dbReference type="PROSITE" id="PS50086">
    <property type="entry name" value="TBC_RABGAP"/>
    <property type="match status" value="1"/>
</dbReference>
<dbReference type="STRING" id="1569628.A0A316URH5"/>
<feature type="compositionally biased region" description="Basic residues" evidence="1">
    <location>
        <begin position="1170"/>
        <end position="1183"/>
    </location>
</feature>
<gene>
    <name evidence="3" type="ORF">BDZ90DRAFT_231670</name>
</gene>
<reference evidence="3 4" key="1">
    <citation type="journal article" date="2018" name="Mol. Biol. Evol.">
        <title>Broad Genomic Sampling Reveals a Smut Pathogenic Ancestry of the Fungal Clade Ustilaginomycotina.</title>
        <authorList>
            <person name="Kijpornyongpan T."/>
            <person name="Mondo S.J."/>
            <person name="Barry K."/>
            <person name="Sandor L."/>
            <person name="Lee J."/>
            <person name="Lipzen A."/>
            <person name="Pangilinan J."/>
            <person name="LaButti K."/>
            <person name="Hainaut M."/>
            <person name="Henrissat B."/>
            <person name="Grigoriev I.V."/>
            <person name="Spatafora J.W."/>
            <person name="Aime M.C."/>
        </authorList>
    </citation>
    <scope>NUCLEOTIDE SEQUENCE [LARGE SCALE GENOMIC DNA]</scope>
    <source>
        <strain evidence="3 4">MCA 5214</strain>
    </source>
</reference>
<organism evidence="3 4">
    <name type="scientific">Jaminaea rosea</name>
    <dbReference type="NCBI Taxonomy" id="1569628"/>
    <lineage>
        <taxon>Eukaryota</taxon>
        <taxon>Fungi</taxon>
        <taxon>Dikarya</taxon>
        <taxon>Basidiomycota</taxon>
        <taxon>Ustilaginomycotina</taxon>
        <taxon>Exobasidiomycetes</taxon>
        <taxon>Microstromatales</taxon>
        <taxon>Microstromatales incertae sedis</taxon>
        <taxon>Jaminaea</taxon>
    </lineage>
</organism>
<feature type="compositionally biased region" description="Polar residues" evidence="1">
    <location>
        <begin position="507"/>
        <end position="523"/>
    </location>
</feature>
<evidence type="ECO:0000259" key="2">
    <source>
        <dbReference type="PROSITE" id="PS50086"/>
    </source>
</evidence>
<keyword evidence="4" id="KW-1185">Reference proteome</keyword>
<dbReference type="Gene3D" id="1.10.8.270">
    <property type="entry name" value="putative rabgap domain of human tbc1 domain family member 14 like domains"/>
    <property type="match status" value="1"/>
</dbReference>